<dbReference type="AlphaFoldDB" id="A0A1L7XTQ1"/>
<evidence type="ECO:0000313" key="3">
    <source>
        <dbReference type="Proteomes" id="UP000184330"/>
    </source>
</evidence>
<dbReference type="OrthoDB" id="3535740at2759"/>
<dbReference type="EMBL" id="FJOG01000054">
    <property type="protein sequence ID" value="CZR68402.1"/>
    <property type="molecule type" value="Genomic_DNA"/>
</dbReference>
<sequence>MAKQKRKRSSPRTTNDRSTPTERYENPVEQHADIWHNEFPTFLEEIKDYENTNTKLDACFAFIKEAQRFGRLPRIYIPDGLPYGPGDATLEECDVVYLSEALATEFLLNPLCSNKVIVIRDPRAASRWPTQTVDIQDFGQPLGEVHCSRRCEVGQILEDLKDPNPRLTPENPPRNLLDLAPRNCFYRPTCLTSDRFTILNELLFEEQCHARNSISKQPIRRVGVVTTGRENKEDIHLNFAILGQAYASSGFHKDSSGFGAFIRCVFGIKLWPILTTLNIQQSTRFEVEGEKWIPEDDHSVPIVSVFPGDTLIMLAGNANVHGPITLQNCYMEGGNFWDDKRLLEILGQIKNEWQNPITTNEYLPFHLRGIVQAIYRREQFYNRIPLQALCLEILRIFGFCECKSQCSKQCKCKREGRLCTAACTATSHSHRDCVMP</sequence>
<evidence type="ECO:0008006" key="4">
    <source>
        <dbReference type="Google" id="ProtNLM"/>
    </source>
</evidence>
<name>A0A1L7XTQ1_9HELO</name>
<dbReference type="STRING" id="576137.A0A1L7XTQ1"/>
<keyword evidence="3" id="KW-1185">Reference proteome</keyword>
<feature type="region of interest" description="Disordered" evidence="1">
    <location>
        <begin position="1"/>
        <end position="30"/>
    </location>
</feature>
<reference evidence="2 3" key="1">
    <citation type="submission" date="2016-03" db="EMBL/GenBank/DDBJ databases">
        <authorList>
            <person name="Ploux O."/>
        </authorList>
    </citation>
    <scope>NUCLEOTIDE SEQUENCE [LARGE SCALE GENOMIC DNA]</scope>
    <source>
        <strain evidence="2 3">UAMH 11012</strain>
    </source>
</reference>
<feature type="compositionally biased region" description="Basic and acidic residues" evidence="1">
    <location>
        <begin position="19"/>
        <end position="30"/>
    </location>
</feature>
<evidence type="ECO:0000256" key="1">
    <source>
        <dbReference type="SAM" id="MobiDB-lite"/>
    </source>
</evidence>
<organism evidence="2 3">
    <name type="scientific">Phialocephala subalpina</name>
    <dbReference type="NCBI Taxonomy" id="576137"/>
    <lineage>
        <taxon>Eukaryota</taxon>
        <taxon>Fungi</taxon>
        <taxon>Dikarya</taxon>
        <taxon>Ascomycota</taxon>
        <taxon>Pezizomycotina</taxon>
        <taxon>Leotiomycetes</taxon>
        <taxon>Helotiales</taxon>
        <taxon>Mollisiaceae</taxon>
        <taxon>Phialocephala</taxon>
        <taxon>Phialocephala fortinii species complex</taxon>
    </lineage>
</organism>
<feature type="compositionally biased region" description="Basic residues" evidence="1">
    <location>
        <begin position="1"/>
        <end position="10"/>
    </location>
</feature>
<protein>
    <recommendedName>
        <fullName evidence="4">JmjC domain-containing protein</fullName>
    </recommendedName>
</protein>
<dbReference type="Proteomes" id="UP000184330">
    <property type="component" value="Unassembled WGS sequence"/>
</dbReference>
<gene>
    <name evidence="2" type="ORF">PAC_18301</name>
</gene>
<accession>A0A1L7XTQ1</accession>
<evidence type="ECO:0000313" key="2">
    <source>
        <dbReference type="EMBL" id="CZR68402.1"/>
    </source>
</evidence>
<proteinExistence type="predicted"/>